<sequence length="193" mass="22174">MAEEMITAKDEEQINEAKADEQKDTEKTEKAAPSFDDILKDPKMQAEFDRRLSKAQQTREENIRSEIENDIKERLAEEQKVAKMNAEEKANHERIKLEKERDELKNALNRERLGKLAASTLSKSGIEADETVLQFVVGADEDATGKNIEAFLSVVEKQVEAIERKRNSGKTPRDYSSTIEPEDEFDRILKKYK</sequence>
<organism evidence="3">
    <name type="scientific">Firmicutes phage HS11</name>
    <dbReference type="NCBI Taxonomy" id="3056393"/>
    <lineage>
        <taxon>Viruses</taxon>
    </lineage>
</organism>
<dbReference type="InterPro" id="IPR025580">
    <property type="entry name" value="Gp46"/>
</dbReference>
<feature type="region of interest" description="Disordered" evidence="2">
    <location>
        <begin position="162"/>
        <end position="181"/>
    </location>
</feature>
<dbReference type="EMBL" id="OQ890319">
    <property type="protein sequence ID" value="WLJ25916.1"/>
    <property type="molecule type" value="Genomic_DNA"/>
</dbReference>
<feature type="compositionally biased region" description="Basic and acidic residues" evidence="2">
    <location>
        <begin position="1"/>
        <end position="30"/>
    </location>
</feature>
<reference evidence="3" key="1">
    <citation type="submission" date="2023-04" db="EMBL/GenBank/DDBJ databases">
        <title>The human skin virome in hidradenitis suppurativa patients.</title>
        <authorList>
            <person name="Jansen D."/>
        </authorList>
    </citation>
    <scope>NUCLEOTIDE SEQUENCE</scope>
    <source>
        <strain evidence="3">VC3_JansenPhageH</strain>
    </source>
</reference>
<evidence type="ECO:0000256" key="1">
    <source>
        <dbReference type="SAM" id="Coils"/>
    </source>
</evidence>
<keyword evidence="1" id="KW-0175">Coiled coil</keyword>
<evidence type="ECO:0000313" key="3">
    <source>
        <dbReference type="EMBL" id="WLJ25916.1"/>
    </source>
</evidence>
<proteinExistence type="predicted"/>
<accession>A0AA49X2Q4</accession>
<evidence type="ECO:0000256" key="2">
    <source>
        <dbReference type="SAM" id="MobiDB-lite"/>
    </source>
</evidence>
<feature type="coiled-coil region" evidence="1">
    <location>
        <begin position="83"/>
        <end position="114"/>
    </location>
</feature>
<protein>
    <submittedName>
        <fullName evidence="3">Major head protein</fullName>
    </submittedName>
</protein>
<name>A0AA49X2Q4_9VIRU</name>
<dbReference type="Pfam" id="PF14265">
    <property type="entry name" value="DUF4355"/>
    <property type="match status" value="1"/>
</dbReference>
<feature type="region of interest" description="Disordered" evidence="2">
    <location>
        <begin position="1"/>
        <end position="41"/>
    </location>
</feature>